<dbReference type="SUPFAM" id="SSF161098">
    <property type="entry name" value="MetI-like"/>
    <property type="match status" value="1"/>
</dbReference>
<feature type="compositionally biased region" description="Low complexity" evidence="8">
    <location>
        <begin position="291"/>
        <end position="303"/>
    </location>
</feature>
<dbReference type="GO" id="GO:0015226">
    <property type="term" value="F:carnitine transmembrane transporter activity"/>
    <property type="evidence" value="ECO:0007669"/>
    <property type="project" value="TreeGrafter"/>
</dbReference>
<comment type="caution">
    <text evidence="10">The sequence shown here is derived from an EMBL/GenBank/DDBJ whole genome shotgun (WGS) entry which is preliminary data.</text>
</comment>
<comment type="similarity">
    <text evidence="7">Belongs to the binding-protein-dependent transport system permease family.</text>
</comment>
<evidence type="ECO:0000256" key="6">
    <source>
        <dbReference type="ARBA" id="ARBA00023136"/>
    </source>
</evidence>
<evidence type="ECO:0000313" key="10">
    <source>
        <dbReference type="EMBL" id="KJL40417.1"/>
    </source>
</evidence>
<feature type="transmembrane region" description="Helical" evidence="7">
    <location>
        <begin position="51"/>
        <end position="82"/>
    </location>
</feature>
<evidence type="ECO:0000256" key="4">
    <source>
        <dbReference type="ARBA" id="ARBA00022692"/>
    </source>
</evidence>
<evidence type="ECO:0000256" key="3">
    <source>
        <dbReference type="ARBA" id="ARBA00022475"/>
    </source>
</evidence>
<feature type="domain" description="ABC transmembrane type-1" evidence="9">
    <location>
        <begin position="90"/>
        <end position="269"/>
    </location>
</feature>
<reference evidence="10 11" key="1">
    <citation type="submission" date="2015-02" db="EMBL/GenBank/DDBJ databases">
        <title>Draft genome sequences of ten Microbacterium spp. with emphasis on heavy metal contaminated environments.</title>
        <authorList>
            <person name="Corretto E."/>
        </authorList>
    </citation>
    <scope>NUCLEOTIDE SEQUENCE [LARGE SCALE GENOMIC DNA]</scope>
    <source>
        <strain evidence="10 11">DSM 8608</strain>
    </source>
</reference>
<evidence type="ECO:0000259" key="9">
    <source>
        <dbReference type="PROSITE" id="PS50928"/>
    </source>
</evidence>
<proteinExistence type="inferred from homology"/>
<dbReference type="Gene3D" id="1.10.3720.10">
    <property type="entry name" value="MetI-like"/>
    <property type="match status" value="1"/>
</dbReference>
<keyword evidence="5 7" id="KW-1133">Transmembrane helix</keyword>
<evidence type="ECO:0000256" key="8">
    <source>
        <dbReference type="SAM" id="MobiDB-lite"/>
    </source>
</evidence>
<dbReference type="EMBL" id="JYJA01000040">
    <property type="protein sequence ID" value="KJL40417.1"/>
    <property type="molecule type" value="Genomic_DNA"/>
</dbReference>
<keyword evidence="11" id="KW-1185">Reference proteome</keyword>
<feature type="compositionally biased region" description="Basic and acidic residues" evidence="8">
    <location>
        <begin position="335"/>
        <end position="344"/>
    </location>
</feature>
<comment type="subcellular location">
    <subcellularLocation>
        <location evidence="7">Cell membrane</location>
        <topology evidence="7">Multi-pass membrane protein</topology>
    </subcellularLocation>
    <subcellularLocation>
        <location evidence="1">Membrane</location>
        <topology evidence="1">Multi-pass membrane protein</topology>
    </subcellularLocation>
</comment>
<feature type="transmembrane region" description="Helical" evidence="7">
    <location>
        <begin position="137"/>
        <end position="164"/>
    </location>
</feature>
<dbReference type="CDD" id="cd06261">
    <property type="entry name" value="TM_PBP2"/>
    <property type="match status" value="1"/>
</dbReference>
<dbReference type="AlphaFoldDB" id="A0A0M2H787"/>
<dbReference type="GO" id="GO:0043190">
    <property type="term" value="C:ATP-binding cassette (ABC) transporter complex"/>
    <property type="evidence" value="ECO:0007669"/>
    <property type="project" value="TreeGrafter"/>
</dbReference>
<feature type="compositionally biased region" description="Low complexity" evidence="8">
    <location>
        <begin position="315"/>
        <end position="325"/>
    </location>
</feature>
<keyword evidence="2 7" id="KW-0813">Transport</keyword>
<dbReference type="Proteomes" id="UP000034098">
    <property type="component" value="Unassembled WGS sequence"/>
</dbReference>
<feature type="region of interest" description="Disordered" evidence="8">
    <location>
        <begin position="273"/>
        <end position="344"/>
    </location>
</feature>
<evidence type="ECO:0000313" key="11">
    <source>
        <dbReference type="Proteomes" id="UP000034098"/>
    </source>
</evidence>
<feature type="transmembrane region" description="Helical" evidence="7">
    <location>
        <begin position="216"/>
        <end position="236"/>
    </location>
</feature>
<feature type="transmembrane region" description="Helical" evidence="7">
    <location>
        <begin position="94"/>
        <end position="116"/>
    </location>
</feature>
<dbReference type="InterPro" id="IPR000515">
    <property type="entry name" value="MetI-like"/>
</dbReference>
<evidence type="ECO:0000256" key="2">
    <source>
        <dbReference type="ARBA" id="ARBA00022448"/>
    </source>
</evidence>
<keyword evidence="6 7" id="KW-0472">Membrane</keyword>
<dbReference type="Pfam" id="PF00528">
    <property type="entry name" value="BPD_transp_1"/>
    <property type="match status" value="1"/>
</dbReference>
<dbReference type="PANTHER" id="PTHR47737">
    <property type="entry name" value="GLYCINE BETAINE/PROLINE BETAINE TRANSPORT SYSTEM PERMEASE PROTEIN PROW"/>
    <property type="match status" value="1"/>
</dbReference>
<protein>
    <submittedName>
        <fullName evidence="10">Glycine betaine transport system permease protein OpuAB</fullName>
    </submittedName>
</protein>
<dbReference type="GO" id="GO:0005275">
    <property type="term" value="F:amine transmembrane transporter activity"/>
    <property type="evidence" value="ECO:0007669"/>
    <property type="project" value="TreeGrafter"/>
</dbReference>
<evidence type="ECO:0000256" key="1">
    <source>
        <dbReference type="ARBA" id="ARBA00004141"/>
    </source>
</evidence>
<name>A0A0M2H787_MICTR</name>
<dbReference type="InterPro" id="IPR035906">
    <property type="entry name" value="MetI-like_sf"/>
</dbReference>
<dbReference type="PANTHER" id="PTHR47737:SF1">
    <property type="entry name" value="GLYCINE BETAINE_PROLINE BETAINE TRANSPORT SYSTEM PERMEASE PROTEIN PROW"/>
    <property type="match status" value="1"/>
</dbReference>
<evidence type="ECO:0000256" key="5">
    <source>
        <dbReference type="ARBA" id="ARBA00022989"/>
    </source>
</evidence>
<keyword evidence="4 7" id="KW-0812">Transmembrane</keyword>
<sequence>MNDLIRLPLGDVVETGVRWVIDALGGFFDVVAVIFRGLYDWLDASLSTPPFWAVILVIAAFAYWSKGLMLAVGSALGLLVIVAVGQWSNAMDSLALVILAAVVAIAIAVPLGIWAARSDRVSKTLRPVLDFLQTMPAFVYLIPAMLIFGVGPVPGMVATIAFALAPGVRLTELGIRGVDPEIVEAGHAFGASPGRILRQIQLPLALPSIMAGVNQVIMLSLSMVVIAGMVGAGGLGGQVVQSLSRIDIGLGVEAGLSVVILAMILDRVTSGFSQPRARKPRAAGDTKADTDAATPASATPKPAQTEAAAGPTRPEAPGDAPAAPEGGVGTIPDAPAERPEPVRA</sequence>
<dbReference type="RefSeq" id="WP_245619654.1">
    <property type="nucleotide sequence ID" value="NZ_JYJA01000040.1"/>
</dbReference>
<dbReference type="PATRIC" id="fig|69370.6.peg.3813"/>
<keyword evidence="3" id="KW-1003">Cell membrane</keyword>
<accession>A0A0M2H787</accession>
<dbReference type="PROSITE" id="PS50928">
    <property type="entry name" value="ABC_TM1"/>
    <property type="match status" value="1"/>
</dbReference>
<dbReference type="GO" id="GO:0015871">
    <property type="term" value="P:choline transport"/>
    <property type="evidence" value="ECO:0007669"/>
    <property type="project" value="TreeGrafter"/>
</dbReference>
<dbReference type="FunFam" id="1.10.3720.10:FF:000001">
    <property type="entry name" value="Glycine betaine ABC transporter, permease"/>
    <property type="match status" value="1"/>
</dbReference>
<evidence type="ECO:0000256" key="7">
    <source>
        <dbReference type="RuleBase" id="RU363032"/>
    </source>
</evidence>
<organism evidence="10 11">
    <name type="scientific">Microbacterium trichothecenolyticum</name>
    <name type="common">Aureobacterium trichothecenolyticum</name>
    <dbReference type="NCBI Taxonomy" id="69370"/>
    <lineage>
        <taxon>Bacteria</taxon>
        <taxon>Bacillati</taxon>
        <taxon>Actinomycetota</taxon>
        <taxon>Actinomycetes</taxon>
        <taxon>Micrococcales</taxon>
        <taxon>Microbacteriaceae</taxon>
        <taxon>Microbacterium</taxon>
    </lineage>
</organism>
<gene>
    <name evidence="10" type="primary">opuAB</name>
    <name evidence="10" type="ORF">RS82_03746</name>
</gene>
<feature type="transmembrane region" description="Helical" evidence="7">
    <location>
        <begin position="20"/>
        <end position="39"/>
    </location>
</feature>
<feature type="transmembrane region" description="Helical" evidence="7">
    <location>
        <begin position="248"/>
        <end position="265"/>
    </location>
</feature>
<dbReference type="GO" id="GO:0031460">
    <property type="term" value="P:glycine betaine transport"/>
    <property type="evidence" value="ECO:0007669"/>
    <property type="project" value="TreeGrafter"/>
</dbReference>